<comment type="caution">
    <text evidence="1">The sequence shown here is derived from an EMBL/GenBank/DDBJ whole genome shotgun (WGS) entry which is preliminary data.</text>
</comment>
<proteinExistence type="predicted"/>
<name>A0A9P0KNT7_ACAOB</name>
<gene>
    <name evidence="1" type="ORF">ACAOBT_LOCUS12934</name>
</gene>
<dbReference type="EMBL" id="CAKOFQ010006867">
    <property type="protein sequence ID" value="CAH1977876.1"/>
    <property type="molecule type" value="Genomic_DNA"/>
</dbReference>
<sequence length="60" mass="7030">MLNANRYAIALNVFYIRQNDVAVAVTKCCSNIYLYRFLINLETLVLWDTISARLLYIKEV</sequence>
<accession>A0A9P0KNT7</accession>
<protein>
    <submittedName>
        <fullName evidence="1">Uncharacterized protein</fullName>
    </submittedName>
</protein>
<dbReference type="Proteomes" id="UP001152888">
    <property type="component" value="Unassembled WGS sequence"/>
</dbReference>
<evidence type="ECO:0000313" key="1">
    <source>
        <dbReference type="EMBL" id="CAH1977876.1"/>
    </source>
</evidence>
<keyword evidence="2" id="KW-1185">Reference proteome</keyword>
<evidence type="ECO:0000313" key="2">
    <source>
        <dbReference type="Proteomes" id="UP001152888"/>
    </source>
</evidence>
<reference evidence="1" key="1">
    <citation type="submission" date="2022-03" db="EMBL/GenBank/DDBJ databases">
        <authorList>
            <person name="Sayadi A."/>
        </authorList>
    </citation>
    <scope>NUCLEOTIDE SEQUENCE</scope>
</reference>
<dbReference type="AlphaFoldDB" id="A0A9P0KNT7"/>
<organism evidence="1 2">
    <name type="scientific">Acanthoscelides obtectus</name>
    <name type="common">Bean weevil</name>
    <name type="synonym">Bruchus obtectus</name>
    <dbReference type="NCBI Taxonomy" id="200917"/>
    <lineage>
        <taxon>Eukaryota</taxon>
        <taxon>Metazoa</taxon>
        <taxon>Ecdysozoa</taxon>
        <taxon>Arthropoda</taxon>
        <taxon>Hexapoda</taxon>
        <taxon>Insecta</taxon>
        <taxon>Pterygota</taxon>
        <taxon>Neoptera</taxon>
        <taxon>Endopterygota</taxon>
        <taxon>Coleoptera</taxon>
        <taxon>Polyphaga</taxon>
        <taxon>Cucujiformia</taxon>
        <taxon>Chrysomeloidea</taxon>
        <taxon>Chrysomelidae</taxon>
        <taxon>Bruchinae</taxon>
        <taxon>Bruchini</taxon>
        <taxon>Acanthoscelides</taxon>
    </lineage>
</organism>